<dbReference type="EMBL" id="LS483470">
    <property type="protein sequence ID" value="SQI35222.1"/>
    <property type="molecule type" value="Genomic_DNA"/>
</dbReference>
<name>A0A2X4UKU7_9GAMM</name>
<sequence length="184" mass="21230">MKCPKCQNVALKTDLLDGFLPVQHCPNCGGNWLMLEDYLQHKHKVPEATEELEHAVLEAEETEKALLCPMTGALMTKFRIAKGTTHRLDLSVRVNGIWLDKGEWELLKAHGLAGKINTLFTDFWQRQVREAQADDRLDEMYRALLGDEDYEKAKALRDWLNQHPHRERIRAFLLAESSPSLIKR</sequence>
<evidence type="ECO:0000313" key="2">
    <source>
        <dbReference type="EMBL" id="SQI35222.1"/>
    </source>
</evidence>
<proteinExistence type="predicted"/>
<reference evidence="2 3" key="1">
    <citation type="submission" date="2018-06" db="EMBL/GenBank/DDBJ databases">
        <authorList>
            <consortium name="Pathogen Informatics"/>
            <person name="Doyle S."/>
        </authorList>
    </citation>
    <scope>NUCLEOTIDE SEQUENCE [LARGE SCALE GENOMIC DNA]</scope>
    <source>
        <strain evidence="2 3">NCTC12151</strain>
    </source>
</reference>
<dbReference type="Pfam" id="PF13453">
    <property type="entry name" value="Zn_ribbon_TFIIB"/>
    <property type="match status" value="1"/>
</dbReference>
<dbReference type="InterPro" id="IPR027392">
    <property type="entry name" value="TF_Znf"/>
</dbReference>
<evidence type="ECO:0000259" key="1">
    <source>
        <dbReference type="Pfam" id="PF13453"/>
    </source>
</evidence>
<dbReference type="RefSeq" id="WP_170126470.1">
    <property type="nucleotide sequence ID" value="NZ_LR698987.1"/>
</dbReference>
<gene>
    <name evidence="2" type="ORF">NCTC12151_00405</name>
</gene>
<dbReference type="Proteomes" id="UP000249005">
    <property type="component" value="Chromosome 1"/>
</dbReference>
<keyword evidence="3" id="KW-1185">Reference proteome</keyword>
<evidence type="ECO:0000313" key="3">
    <source>
        <dbReference type="Proteomes" id="UP000249005"/>
    </source>
</evidence>
<dbReference type="AlphaFoldDB" id="A0A2X4UKU7"/>
<dbReference type="KEGG" id="lri:NCTC12151_00405"/>
<protein>
    <submittedName>
        <fullName evidence="2">Uncharacterized protein conserved in bacteria</fullName>
    </submittedName>
</protein>
<organism evidence="2 3">
    <name type="scientific">Leminorella richardii</name>
    <dbReference type="NCBI Taxonomy" id="158841"/>
    <lineage>
        <taxon>Bacteria</taxon>
        <taxon>Pseudomonadati</taxon>
        <taxon>Pseudomonadota</taxon>
        <taxon>Gammaproteobacteria</taxon>
        <taxon>Enterobacterales</taxon>
        <taxon>Budviciaceae</taxon>
        <taxon>Leminorella</taxon>
    </lineage>
</organism>
<accession>A0A2X4UKU7</accession>
<feature type="domain" description="Transcription factor zinc-finger" evidence="1">
    <location>
        <begin position="2"/>
        <end position="40"/>
    </location>
</feature>